<dbReference type="Proteomes" id="UP000612282">
    <property type="component" value="Unassembled WGS sequence"/>
</dbReference>
<name>A0ABQ3XHB0_9ACTN</name>
<proteinExistence type="predicted"/>
<dbReference type="EMBL" id="BOMG01000077">
    <property type="protein sequence ID" value="GID57884.1"/>
    <property type="molecule type" value="Genomic_DNA"/>
</dbReference>
<keyword evidence="1" id="KW-1133">Transmembrane helix</keyword>
<accession>A0ABQ3XHB0</accession>
<feature type="transmembrane region" description="Helical" evidence="1">
    <location>
        <begin position="49"/>
        <end position="68"/>
    </location>
</feature>
<feature type="transmembrane region" description="Helical" evidence="1">
    <location>
        <begin position="20"/>
        <end position="37"/>
    </location>
</feature>
<reference evidence="2 3" key="1">
    <citation type="submission" date="2021-01" db="EMBL/GenBank/DDBJ databases">
        <title>Whole genome shotgun sequence of Actinoplanes couchii NBRC 106145.</title>
        <authorList>
            <person name="Komaki H."/>
            <person name="Tamura T."/>
        </authorList>
    </citation>
    <scope>NUCLEOTIDE SEQUENCE [LARGE SCALE GENOMIC DNA]</scope>
    <source>
        <strain evidence="2 3">NBRC 106145</strain>
    </source>
</reference>
<protein>
    <recommendedName>
        <fullName evidence="4">Integral membrane protein</fullName>
    </recommendedName>
</protein>
<feature type="transmembrane region" description="Helical" evidence="1">
    <location>
        <begin position="80"/>
        <end position="99"/>
    </location>
</feature>
<keyword evidence="3" id="KW-1185">Reference proteome</keyword>
<evidence type="ECO:0000313" key="2">
    <source>
        <dbReference type="EMBL" id="GID57884.1"/>
    </source>
</evidence>
<dbReference type="RefSeq" id="WP_203801243.1">
    <property type="nucleotide sequence ID" value="NZ_BAAAQE010000099.1"/>
</dbReference>
<comment type="caution">
    <text evidence="2">The sequence shown here is derived from an EMBL/GenBank/DDBJ whole genome shotgun (WGS) entry which is preliminary data.</text>
</comment>
<gene>
    <name evidence="2" type="ORF">Aco03nite_062880</name>
</gene>
<organism evidence="2 3">
    <name type="scientific">Actinoplanes couchii</name>
    <dbReference type="NCBI Taxonomy" id="403638"/>
    <lineage>
        <taxon>Bacteria</taxon>
        <taxon>Bacillati</taxon>
        <taxon>Actinomycetota</taxon>
        <taxon>Actinomycetes</taxon>
        <taxon>Micromonosporales</taxon>
        <taxon>Micromonosporaceae</taxon>
        <taxon>Actinoplanes</taxon>
    </lineage>
</organism>
<keyword evidence="1" id="KW-0472">Membrane</keyword>
<evidence type="ECO:0000256" key="1">
    <source>
        <dbReference type="SAM" id="Phobius"/>
    </source>
</evidence>
<sequence>MDQVDYLIIHPGLLERPDRMLMLAAGFAVTGIVLFFLRQIPPLARLRAWPCFVMAVVWVLFAKMEAGLVGQGYNIRLDMIIFHPVLTLLSVLALVGAVWPASRASRVR</sequence>
<evidence type="ECO:0000313" key="3">
    <source>
        <dbReference type="Proteomes" id="UP000612282"/>
    </source>
</evidence>
<keyword evidence="1" id="KW-0812">Transmembrane</keyword>
<evidence type="ECO:0008006" key="4">
    <source>
        <dbReference type="Google" id="ProtNLM"/>
    </source>
</evidence>